<evidence type="ECO:0000313" key="3">
    <source>
        <dbReference type="Proteomes" id="UP000255417"/>
    </source>
</evidence>
<reference evidence="2 3" key="1">
    <citation type="submission" date="2018-06" db="EMBL/GenBank/DDBJ databases">
        <authorList>
            <consortium name="Pathogen Informatics"/>
            <person name="Doyle S."/>
        </authorList>
    </citation>
    <scope>NUCLEOTIDE SEQUENCE [LARGE SCALE GENOMIC DNA]</scope>
    <source>
        <strain evidence="2 3">NCTC12872</strain>
    </source>
</reference>
<evidence type="ECO:0000259" key="1">
    <source>
        <dbReference type="Pfam" id="PF14397"/>
    </source>
</evidence>
<dbReference type="AlphaFoldDB" id="A0A379CBU7"/>
<proteinExistence type="predicted"/>
<dbReference type="Proteomes" id="UP000255417">
    <property type="component" value="Unassembled WGS sequence"/>
</dbReference>
<accession>A0A379CBU7</accession>
<dbReference type="InterPro" id="IPR039523">
    <property type="entry name" value="RimK-rel_E_lig_ATP-grasp"/>
</dbReference>
<keyword evidence="2" id="KW-0436">Ligase</keyword>
<dbReference type="OrthoDB" id="336227at2"/>
<dbReference type="GO" id="GO:0016874">
    <property type="term" value="F:ligase activity"/>
    <property type="evidence" value="ECO:0007669"/>
    <property type="project" value="UniProtKB-KW"/>
</dbReference>
<dbReference type="SUPFAM" id="SSF56059">
    <property type="entry name" value="Glutathione synthetase ATP-binding domain-like"/>
    <property type="match status" value="1"/>
</dbReference>
<protein>
    <submittedName>
        <fullName evidence="2">Alpha-L-glutamate ligase homolog</fullName>
    </submittedName>
</protein>
<sequence>MLTFLKLFKYYWKHLLNYKYVFRKRKILSSKIWGDQIFSDAINTSFNDYLSHSEKSNSRLKSLLIYDIIDCYSMYGITPKEYFVLNFRNKGKEERASFLSIKNKDEMCLVKPNAWNVFQQLENKSFFYSITKKYFSRELISINSIDDQCIFSEFYKKHNSFIIKSNFSHSGKGIKLIRDASNENVTCSGLFNKLFSDNNKNGFIVEELIEQAKWMKEWNSSSVNTIRIPSIRNSKGYHILNPFLRFGQPNCDIDNAGAGGAVILIDKDSGTLISNAHRQAGDVIKVKPETGELIKGLIVPKWKELLILTQEIHKNLPEDYYYVGFDFALTEDKWVLIEGNWGAFLSWQQIMDKGCKEEFQTLMEI</sequence>
<dbReference type="Pfam" id="PF14397">
    <property type="entry name" value="ATPgrasp_ST"/>
    <property type="match status" value="1"/>
</dbReference>
<feature type="domain" description="Alpha-L-glutamate ligase-related protein ATP-grasp" evidence="1">
    <location>
        <begin position="113"/>
        <end position="354"/>
    </location>
</feature>
<dbReference type="EMBL" id="UGTA01000001">
    <property type="protein sequence ID" value="SUB59147.1"/>
    <property type="molecule type" value="Genomic_DNA"/>
</dbReference>
<organism evidence="2 3">
    <name type="scientific">Phocoenobacter uteri</name>
    <dbReference type="NCBI Taxonomy" id="146806"/>
    <lineage>
        <taxon>Bacteria</taxon>
        <taxon>Pseudomonadati</taxon>
        <taxon>Pseudomonadota</taxon>
        <taxon>Gammaproteobacteria</taxon>
        <taxon>Pasteurellales</taxon>
        <taxon>Pasteurellaceae</taxon>
        <taxon>Phocoenobacter</taxon>
    </lineage>
</organism>
<evidence type="ECO:0000313" key="2">
    <source>
        <dbReference type="EMBL" id="SUB59147.1"/>
    </source>
</evidence>
<name>A0A379CBU7_9PAST</name>
<dbReference type="RefSeq" id="WP_115315638.1">
    <property type="nucleotide sequence ID" value="NZ_LWIF01000001.1"/>
</dbReference>
<gene>
    <name evidence="2" type="ORF">NCTC12872_01122</name>
</gene>
<keyword evidence="3" id="KW-1185">Reference proteome</keyword>